<dbReference type="InterPro" id="IPR011397">
    <property type="entry name" value="YhfC"/>
</dbReference>
<keyword evidence="2" id="KW-0378">Hydrolase</keyword>
<keyword evidence="3" id="KW-1185">Reference proteome</keyword>
<feature type="transmembrane region" description="Helical" evidence="1">
    <location>
        <begin position="123"/>
        <end position="150"/>
    </location>
</feature>
<keyword evidence="1" id="KW-0812">Transmembrane</keyword>
<dbReference type="GO" id="GO:0006508">
    <property type="term" value="P:proteolysis"/>
    <property type="evidence" value="ECO:0007669"/>
    <property type="project" value="UniProtKB-KW"/>
</dbReference>
<keyword evidence="2" id="KW-0645">Protease</keyword>
<evidence type="ECO:0000313" key="2">
    <source>
        <dbReference type="EMBL" id="MCY6484969.1"/>
    </source>
</evidence>
<feature type="transmembrane region" description="Helical" evidence="1">
    <location>
        <begin position="77"/>
        <end position="102"/>
    </location>
</feature>
<protein>
    <submittedName>
        <fullName evidence="2">YhfC family glutamic-type intramembrane protease</fullName>
        <ecNumber evidence="2">3.4.-.-</ecNumber>
    </submittedName>
</protein>
<feature type="transmembrane region" description="Helical" evidence="1">
    <location>
        <begin position="204"/>
        <end position="223"/>
    </location>
</feature>
<accession>A0ABT4D148</accession>
<proteinExistence type="predicted"/>
<evidence type="ECO:0000313" key="3">
    <source>
        <dbReference type="Proteomes" id="UP001078443"/>
    </source>
</evidence>
<reference evidence="2" key="1">
    <citation type="submission" date="2022-12" db="EMBL/GenBank/DDBJ databases">
        <authorList>
            <person name="Wang J."/>
        </authorList>
    </citation>
    <scope>NUCLEOTIDE SEQUENCE</scope>
    <source>
        <strain evidence="2">HY-45-18</strain>
    </source>
</reference>
<feature type="transmembrane region" description="Helical" evidence="1">
    <location>
        <begin position="6"/>
        <end position="29"/>
    </location>
</feature>
<dbReference type="GO" id="GO:0008233">
    <property type="term" value="F:peptidase activity"/>
    <property type="evidence" value="ECO:0007669"/>
    <property type="project" value="UniProtKB-KW"/>
</dbReference>
<keyword evidence="1" id="KW-0472">Membrane</keyword>
<dbReference type="Pfam" id="PF10086">
    <property type="entry name" value="YhfC"/>
    <property type="match status" value="1"/>
</dbReference>
<evidence type="ECO:0000256" key="1">
    <source>
        <dbReference type="SAM" id="Phobius"/>
    </source>
</evidence>
<dbReference type="EMBL" id="JAPQER010000004">
    <property type="protein sequence ID" value="MCY6484969.1"/>
    <property type="molecule type" value="Genomic_DNA"/>
</dbReference>
<gene>
    <name evidence="2" type="ORF">OW763_11505</name>
</gene>
<dbReference type="RefSeq" id="WP_268041289.1">
    <property type="nucleotide sequence ID" value="NZ_JAPQER010000004.1"/>
</dbReference>
<feature type="transmembrane region" description="Helical" evidence="1">
    <location>
        <begin position="229"/>
        <end position="244"/>
    </location>
</feature>
<dbReference type="EC" id="3.4.-.-" evidence="2"/>
<dbReference type="PIRSF" id="PIRSF033101">
    <property type="entry name" value="UCP033101"/>
    <property type="match status" value="1"/>
</dbReference>
<comment type="caution">
    <text evidence="2">The sequence shown here is derived from an EMBL/GenBank/DDBJ whole genome shotgun (WGS) entry which is preliminary data.</text>
</comment>
<organism evidence="2 3">
    <name type="scientific">Clostridium aestuarii</name>
    <dbReference type="NCBI Taxonomy" id="338193"/>
    <lineage>
        <taxon>Bacteria</taxon>
        <taxon>Bacillati</taxon>
        <taxon>Bacillota</taxon>
        <taxon>Clostridia</taxon>
        <taxon>Eubacteriales</taxon>
        <taxon>Clostridiaceae</taxon>
        <taxon>Clostridium</taxon>
    </lineage>
</organism>
<keyword evidence="1" id="KW-1133">Transmembrane helix</keyword>
<feature type="transmembrane region" description="Helical" evidence="1">
    <location>
        <begin position="170"/>
        <end position="192"/>
    </location>
</feature>
<feature type="transmembrane region" description="Helical" evidence="1">
    <location>
        <begin position="36"/>
        <end position="57"/>
    </location>
</feature>
<sequence length="262" mass="29631">MVDKVSVVFMIISTIICFGLPIGLIVYFYKKEKISISAVMIGSVIFIIFQLFMRLPLINFLNSQGWFIKNIKSNTMVYVLFLSVTAGVFEEVGRCVGFRYLLKNKLQWKNGIAYGIGHGGIESVLLVGMTYVSNLIFSLLINLGTFDVLVGTKLPQAAALKNTLMDTHSYMFLLGGMERVFTIAFHIALSIIVLEGVMKKQNKYLLYAVLIHALVDFCAAYNFNIFATEGFMFVTALISFRFIKKSKNRFFNIKANMNKKSY</sequence>
<dbReference type="Proteomes" id="UP001078443">
    <property type="component" value="Unassembled WGS sequence"/>
</dbReference>
<name>A0ABT4D148_9CLOT</name>